<proteinExistence type="predicted"/>
<evidence type="ECO:0000256" key="1">
    <source>
        <dbReference type="SAM" id="MobiDB-lite"/>
    </source>
</evidence>
<reference evidence="2" key="1">
    <citation type="journal article" date="2008" name="Proc. Natl. Acad. Sci. U.S.A.">
        <title>Whole-genome comparison of disease and carriage strains provides insights into virulence evolution in Neisseria meningitidis.</title>
        <authorList>
            <person name="Schoen C."/>
            <person name="Blom J."/>
            <person name="Claus H."/>
            <person name="Schramm-Glueck A."/>
            <person name="Brandt P."/>
            <person name="Mueller T."/>
            <person name="Goesmann A."/>
            <person name="Joseph B."/>
            <person name="Konietzny S."/>
            <person name="Kurzai O."/>
            <person name="Schmitt C."/>
            <person name="Friedrich T."/>
            <person name="Linke B."/>
            <person name="Vogel U."/>
            <person name="Frosch M."/>
        </authorList>
    </citation>
    <scope>NUCLEOTIDE SEQUENCE</scope>
    <source>
        <strain evidence="2">Alpha275</strain>
    </source>
</reference>
<sequence>MPSEAFRRHFRHRNSKEKEPKPSFPRKIENQKKKPKIRHSRAGGNPIRPVSVFFFFEFQVTSKPSFLRKIENQKKT</sequence>
<name>C6SJ44_NEIME</name>
<organism evidence="2">
    <name type="scientific">Neisseria meningitidis alpha275</name>
    <dbReference type="NCBI Taxonomy" id="295996"/>
    <lineage>
        <taxon>Bacteria</taxon>
        <taxon>Pseudomonadati</taxon>
        <taxon>Pseudomonadota</taxon>
        <taxon>Betaproteobacteria</taxon>
        <taxon>Neisseriales</taxon>
        <taxon>Neisseriaceae</taxon>
        <taxon>Neisseria</taxon>
    </lineage>
</organism>
<dbReference type="EMBL" id="AM889138">
    <property type="protein sequence ID" value="CBA06749.1"/>
    <property type="molecule type" value="Genomic_DNA"/>
</dbReference>
<feature type="compositionally biased region" description="Basic and acidic residues" evidence="1">
    <location>
        <begin position="16"/>
        <end position="32"/>
    </location>
</feature>
<gene>
    <name evidence="2" type="ORF">NMW_0964</name>
</gene>
<protein>
    <submittedName>
        <fullName evidence="2">Uncharacterized protein</fullName>
    </submittedName>
</protein>
<feature type="region of interest" description="Disordered" evidence="1">
    <location>
        <begin position="1"/>
        <end position="45"/>
    </location>
</feature>
<dbReference type="AlphaFoldDB" id="C6SJ44"/>
<evidence type="ECO:0000313" key="2">
    <source>
        <dbReference type="EMBL" id="CBA06749.1"/>
    </source>
</evidence>
<accession>C6SJ44</accession>